<dbReference type="EMBL" id="GBYB01011802">
    <property type="protein sequence ID" value="JAG81569.1"/>
    <property type="molecule type" value="Transcribed_RNA"/>
</dbReference>
<dbReference type="PANTHER" id="PTHR33050:SF7">
    <property type="entry name" value="RIBONUCLEASE H"/>
    <property type="match status" value="1"/>
</dbReference>
<keyword evidence="4" id="KW-0255">Endonuclease</keyword>
<dbReference type="InterPro" id="IPR043128">
    <property type="entry name" value="Rev_trsase/Diguanyl_cyclase"/>
</dbReference>
<keyword evidence="3" id="KW-0540">Nuclease</keyword>
<evidence type="ECO:0000313" key="8">
    <source>
        <dbReference type="EMBL" id="JAG81569.1"/>
    </source>
</evidence>
<evidence type="ECO:0000256" key="3">
    <source>
        <dbReference type="ARBA" id="ARBA00022722"/>
    </source>
</evidence>
<dbReference type="InterPro" id="IPR041373">
    <property type="entry name" value="RT_RNaseH"/>
</dbReference>
<organism evidence="8">
    <name type="scientific">Fopius arisanus</name>
    <dbReference type="NCBI Taxonomy" id="64838"/>
    <lineage>
        <taxon>Eukaryota</taxon>
        <taxon>Metazoa</taxon>
        <taxon>Ecdysozoa</taxon>
        <taxon>Arthropoda</taxon>
        <taxon>Hexapoda</taxon>
        <taxon>Insecta</taxon>
        <taxon>Pterygota</taxon>
        <taxon>Neoptera</taxon>
        <taxon>Endopterygota</taxon>
        <taxon>Hymenoptera</taxon>
        <taxon>Apocrita</taxon>
        <taxon>Ichneumonoidea</taxon>
        <taxon>Braconidae</taxon>
        <taxon>Opiinae</taxon>
        <taxon>Fopius</taxon>
    </lineage>
</organism>
<keyword evidence="1" id="KW-0808">Transferase</keyword>
<dbReference type="PANTHER" id="PTHR33050">
    <property type="entry name" value="REVERSE TRANSCRIPTASE DOMAIN-CONTAINING PROTEIN"/>
    <property type="match status" value="1"/>
</dbReference>
<dbReference type="InterPro" id="IPR000477">
    <property type="entry name" value="RT_dom"/>
</dbReference>
<evidence type="ECO:0000256" key="5">
    <source>
        <dbReference type="ARBA" id="ARBA00022801"/>
    </source>
</evidence>
<evidence type="ECO:0000256" key="6">
    <source>
        <dbReference type="ARBA" id="ARBA00022918"/>
    </source>
</evidence>
<evidence type="ECO:0000256" key="2">
    <source>
        <dbReference type="ARBA" id="ARBA00022695"/>
    </source>
</evidence>
<dbReference type="Pfam" id="PF00078">
    <property type="entry name" value="RVT_1"/>
    <property type="match status" value="1"/>
</dbReference>
<dbReference type="Gene3D" id="3.30.70.270">
    <property type="match status" value="1"/>
</dbReference>
<keyword evidence="5" id="KW-0378">Hydrolase</keyword>
<evidence type="ECO:0000256" key="1">
    <source>
        <dbReference type="ARBA" id="ARBA00022679"/>
    </source>
</evidence>
<dbReference type="GO" id="GO:0016787">
    <property type="term" value="F:hydrolase activity"/>
    <property type="evidence" value="ECO:0007669"/>
    <property type="project" value="UniProtKB-KW"/>
</dbReference>
<dbReference type="InterPro" id="IPR043502">
    <property type="entry name" value="DNA/RNA_pol_sf"/>
</dbReference>
<name>A0A0C9RFB7_9HYME</name>
<keyword evidence="6" id="KW-0695">RNA-directed DNA polymerase</keyword>
<dbReference type="GO" id="GO:0004519">
    <property type="term" value="F:endonuclease activity"/>
    <property type="evidence" value="ECO:0007669"/>
    <property type="project" value="UniProtKB-KW"/>
</dbReference>
<dbReference type="CDD" id="cd03714">
    <property type="entry name" value="RT_DIRS1"/>
    <property type="match status" value="1"/>
</dbReference>
<protein>
    <submittedName>
        <fullName evidence="8">TY3B-I_2 protein</fullName>
    </submittedName>
</protein>
<dbReference type="AlphaFoldDB" id="A0A0C9RFB7"/>
<dbReference type="Pfam" id="PF17917">
    <property type="entry name" value="RT_RNaseH"/>
    <property type="match status" value="1"/>
</dbReference>
<dbReference type="Gene3D" id="3.10.10.10">
    <property type="entry name" value="HIV Type 1 Reverse Transcriptase, subunit A, domain 1"/>
    <property type="match status" value="1"/>
</dbReference>
<gene>
    <name evidence="8" type="primary">TY3B-I_2</name>
    <name evidence="8" type="ORF">g.60340</name>
</gene>
<dbReference type="InterPro" id="IPR052055">
    <property type="entry name" value="Hepadnavirus_pol/RT"/>
</dbReference>
<keyword evidence="2" id="KW-0548">Nucleotidyltransferase</keyword>
<dbReference type="PROSITE" id="PS50878">
    <property type="entry name" value="RT_POL"/>
    <property type="match status" value="1"/>
</dbReference>
<sequence>MIPFGNQRINDYPTAQPFSGGQLSVFVQRWEELGAPQSVLKIISASRIPLCSKPTLTPNWHSSPFKTKVSSAMSNQIQLLLSQNVLERPHNPGPSFISRMFLITKNNGEFRPIFDLRGLNQHVRTKKFKLISHHKIPDFLQDGDWLVRIDLSNAYYHIPVVRNHRSLLRLSYNGELYQMTSLPFGLSSAPHTFAMVSNWVAETLRAQGVRVVVYLDDFLLASQNRATAHSQAIQAMKRLEFLGWHVNLNKCILEPCQELDFLGLTWNTVENRMSLPVKKARKIHLLSEELKSSGVCRLKQLQTLLGHLNFADYVIPRGRLHSRYLQIFLTNFNQRRPRQKLHIPTTAKSELKWWSEAVHLNSPLHKPPVQFFLTTDAADSGWGAQLGSHHMAGTWTNEQRDWHSNKKEMFAALSALREVVPQIQGSHVMLQTDNRSLAAYIRKEGGTKSFNLLELTYRLLQLVDDLQITLSASYLPGRYNGIADSLSRGKPLPEWHLLPAATEQIFKLWGAPEIDLFASRRSAVVTHYVSLDSTDQSASFHDAFSRPWRFKLAWVFPPPSLLPRTLAHLNKCQGTYLVIAPEWEQTFWRADLASRAVSPPIKIQNLKETLLDLTTGLPPPQVEKICLQVWKIGAGPR</sequence>
<feature type="domain" description="Reverse transcriptase" evidence="7">
    <location>
        <begin position="84"/>
        <end position="266"/>
    </location>
</feature>
<dbReference type="GO" id="GO:0003964">
    <property type="term" value="F:RNA-directed DNA polymerase activity"/>
    <property type="evidence" value="ECO:0007669"/>
    <property type="project" value="UniProtKB-KW"/>
</dbReference>
<accession>A0A0C9RFB7</accession>
<dbReference type="SUPFAM" id="SSF56672">
    <property type="entry name" value="DNA/RNA polymerases"/>
    <property type="match status" value="1"/>
</dbReference>
<evidence type="ECO:0000256" key="4">
    <source>
        <dbReference type="ARBA" id="ARBA00022759"/>
    </source>
</evidence>
<evidence type="ECO:0000259" key="7">
    <source>
        <dbReference type="PROSITE" id="PS50878"/>
    </source>
</evidence>
<reference evidence="8" key="1">
    <citation type="submission" date="2015-01" db="EMBL/GenBank/DDBJ databases">
        <title>Transcriptome Assembly of Fopius arisanus.</title>
        <authorList>
            <person name="Geib S."/>
        </authorList>
    </citation>
    <scope>NUCLEOTIDE SEQUENCE</scope>
</reference>
<proteinExistence type="predicted"/>
<dbReference type="CDD" id="cd09275">
    <property type="entry name" value="RNase_HI_RT_DIRS1"/>
    <property type="match status" value="1"/>
</dbReference>